<protein>
    <submittedName>
        <fullName evidence="2">Uncharacterized protein</fullName>
    </submittedName>
</protein>
<gene>
    <name evidence="2" type="ORF">EG352_06245</name>
</gene>
<feature type="transmembrane region" description="Helical" evidence="1">
    <location>
        <begin position="9"/>
        <end position="28"/>
    </location>
</feature>
<name>A0AAD1DU39_CHRID</name>
<keyword evidence="1" id="KW-1133">Transmembrane helix</keyword>
<keyword evidence="1" id="KW-0472">Membrane</keyword>
<feature type="transmembrane region" description="Helical" evidence="1">
    <location>
        <begin position="67"/>
        <end position="93"/>
    </location>
</feature>
<evidence type="ECO:0000256" key="1">
    <source>
        <dbReference type="SAM" id="Phobius"/>
    </source>
</evidence>
<accession>A0AAD1DU39</accession>
<dbReference type="EMBL" id="CP033930">
    <property type="protein sequence ID" value="AZB17395.1"/>
    <property type="molecule type" value="Genomic_DNA"/>
</dbReference>
<dbReference type="Proteomes" id="UP000269015">
    <property type="component" value="Chromosome"/>
</dbReference>
<reference evidence="2 3" key="1">
    <citation type="submission" date="2018-11" db="EMBL/GenBank/DDBJ databases">
        <title>Proposal to divide the Flavobacteriaceae and reorganize its genera based on Amino Acid Identity values calculated from whole genome sequences.</title>
        <authorList>
            <person name="Nicholson A.C."/>
            <person name="Gulvik C.A."/>
            <person name="Whitney A.M."/>
            <person name="Humrighouse B.W."/>
            <person name="Bell M."/>
            <person name="Holmes B."/>
            <person name="Steigerwalt A.G."/>
            <person name="Villarma A."/>
            <person name="Sheth M."/>
            <person name="Batra D."/>
            <person name="Pryor J."/>
            <person name="Bernardet J.-F."/>
            <person name="Hugo C."/>
            <person name="Kampfer P."/>
            <person name="Newman J."/>
            <person name="McQuiston J.R."/>
        </authorList>
    </citation>
    <scope>NUCLEOTIDE SEQUENCE [LARGE SCALE GENOMIC DNA]</scope>
    <source>
        <strain evidence="2 3">H5559</strain>
    </source>
</reference>
<evidence type="ECO:0000313" key="2">
    <source>
        <dbReference type="EMBL" id="AZB17395.1"/>
    </source>
</evidence>
<organism evidence="2 3">
    <name type="scientific">Chryseobacterium indologenes</name>
    <name type="common">Flavobacterium indologenes</name>
    <dbReference type="NCBI Taxonomy" id="253"/>
    <lineage>
        <taxon>Bacteria</taxon>
        <taxon>Pseudomonadati</taxon>
        <taxon>Bacteroidota</taxon>
        <taxon>Flavobacteriia</taxon>
        <taxon>Flavobacteriales</taxon>
        <taxon>Weeksellaceae</taxon>
        <taxon>Chryseobacterium group</taxon>
        <taxon>Chryseobacterium</taxon>
    </lineage>
</organism>
<sequence length="95" mass="10410">MRSGINHKLAVIIIILNLIIFSLNIYVIKKGSSPFEGEMNLSVLLMVSNIFLIPAIITFFKNMSDKLIILMLNILGSSIAIPGTVVAFAMLSIQC</sequence>
<proteinExistence type="predicted"/>
<evidence type="ECO:0000313" key="3">
    <source>
        <dbReference type="Proteomes" id="UP000269015"/>
    </source>
</evidence>
<dbReference type="AlphaFoldDB" id="A0AAD1DU39"/>
<feature type="transmembrane region" description="Helical" evidence="1">
    <location>
        <begin position="40"/>
        <end position="60"/>
    </location>
</feature>
<keyword evidence="1" id="KW-0812">Transmembrane</keyword>